<evidence type="ECO:0000313" key="2">
    <source>
        <dbReference type="EMBL" id="SMG23199.1"/>
    </source>
</evidence>
<dbReference type="PANTHER" id="PTHR33428">
    <property type="entry name" value="CHLOROPHYLLASE-2, CHLOROPLASTIC"/>
    <property type="match status" value="1"/>
</dbReference>
<reference evidence="2 3" key="1">
    <citation type="submission" date="2017-04" db="EMBL/GenBank/DDBJ databases">
        <authorList>
            <person name="Afonso C.L."/>
            <person name="Miller P.J."/>
            <person name="Scott M.A."/>
            <person name="Spackman E."/>
            <person name="Goraichik I."/>
            <person name="Dimitrov K.M."/>
            <person name="Suarez D.L."/>
            <person name="Swayne D.E."/>
        </authorList>
    </citation>
    <scope>NUCLEOTIDE SEQUENCE [LARGE SCALE GENOMIC DNA]</scope>
    <source>
        <strain evidence="2 3">11</strain>
    </source>
</reference>
<organism evidence="2 3">
    <name type="scientific">Paenibacillus aquistagni</name>
    <dbReference type="NCBI Taxonomy" id="1852522"/>
    <lineage>
        <taxon>Bacteria</taxon>
        <taxon>Bacillati</taxon>
        <taxon>Bacillota</taxon>
        <taxon>Bacilli</taxon>
        <taxon>Bacillales</taxon>
        <taxon>Paenibacillaceae</taxon>
        <taxon>Paenibacillus</taxon>
    </lineage>
</organism>
<dbReference type="SUPFAM" id="SSF53474">
    <property type="entry name" value="alpha/beta-Hydrolases"/>
    <property type="match status" value="1"/>
</dbReference>
<sequence>MLAMNKRKWILGLSALVLILAIPITVFLQIIIHSHVPELAEGSIEQRYAQQGSYQVKVEEVKSASGEALFRIYYPAFQGDESYPIISWGNGTDATPDRYDELFTHLASWGFIVIDSYSKTTGTGKEIMEAIEYLSNENQRESSLFYQKIKVEQIGAAGHSQGSTGVINAHTNYTNGSLVKTVVSIALPDLKHCDPEDVYDTARITVPFFVMGGTRDFLISPVSTNQSALHRTNASTPVMMGMAKGAAHTAIEGNGGNHRGYLTAWMRYWLLDDQEAMKAFLGDSSEMMHNDNWVDVMQANMGDNNFIH</sequence>
<dbReference type="RefSeq" id="WP_085493437.1">
    <property type="nucleotide sequence ID" value="NZ_FXAZ01000001.1"/>
</dbReference>
<evidence type="ECO:0000313" key="3">
    <source>
        <dbReference type="Proteomes" id="UP000193834"/>
    </source>
</evidence>
<dbReference type="EMBL" id="FXAZ01000001">
    <property type="protein sequence ID" value="SMG23199.1"/>
    <property type="molecule type" value="Genomic_DNA"/>
</dbReference>
<dbReference type="Pfam" id="PF12740">
    <property type="entry name" value="PETase"/>
    <property type="match status" value="1"/>
</dbReference>
<protein>
    <submittedName>
        <fullName evidence="2">Chlorophyllase enzyme</fullName>
    </submittedName>
</protein>
<evidence type="ECO:0000259" key="1">
    <source>
        <dbReference type="Pfam" id="PF12740"/>
    </source>
</evidence>
<dbReference type="PANTHER" id="PTHR33428:SF14">
    <property type="entry name" value="CARBOXYLESTERASE TYPE B DOMAIN-CONTAINING PROTEIN"/>
    <property type="match status" value="1"/>
</dbReference>
<accession>A0A1X7J6J6</accession>
<feature type="domain" description="PET hydrolase/cutinase-like" evidence="1">
    <location>
        <begin position="49"/>
        <end position="286"/>
    </location>
</feature>
<gene>
    <name evidence="2" type="ORF">SAMN06295960_1277</name>
</gene>
<keyword evidence="3" id="KW-1185">Reference proteome</keyword>
<dbReference type="AlphaFoldDB" id="A0A1X7J6J6"/>
<dbReference type="InterPro" id="IPR041127">
    <property type="entry name" value="PET_hydrolase/cutinase-like"/>
</dbReference>
<dbReference type="Gene3D" id="3.40.50.1820">
    <property type="entry name" value="alpha/beta hydrolase"/>
    <property type="match status" value="1"/>
</dbReference>
<name>A0A1X7J6J6_9BACL</name>
<proteinExistence type="predicted"/>
<dbReference type="InterPro" id="IPR029058">
    <property type="entry name" value="AB_hydrolase_fold"/>
</dbReference>
<dbReference type="STRING" id="1852522.SAMN06295960_1277"/>
<dbReference type="OrthoDB" id="9812672at2"/>
<dbReference type="Proteomes" id="UP000193834">
    <property type="component" value="Unassembled WGS sequence"/>
</dbReference>